<dbReference type="PANTHER" id="PTHR30055">
    <property type="entry name" value="HTH-TYPE TRANSCRIPTIONAL REGULATOR RUTR"/>
    <property type="match status" value="1"/>
</dbReference>
<dbReference type="InterPro" id="IPR009057">
    <property type="entry name" value="Homeodomain-like_sf"/>
</dbReference>
<dbReference type="InterPro" id="IPR036271">
    <property type="entry name" value="Tet_transcr_reg_TetR-rel_C_sf"/>
</dbReference>
<reference evidence="6 7" key="1">
    <citation type="submission" date="2021-06" db="EMBL/GenBank/DDBJ databases">
        <title>Actinoplanes lichenicola sp. nov., and Actinoplanes ovalisporus sp. nov., isolated from lichen in Thailand.</title>
        <authorList>
            <person name="Saeng-In P."/>
            <person name="Kanchanasin P."/>
            <person name="Yuki M."/>
            <person name="Kudo T."/>
            <person name="Ohkuma M."/>
            <person name="Phongsopitanun W."/>
            <person name="Tanasupawat S."/>
        </authorList>
    </citation>
    <scope>NUCLEOTIDE SEQUENCE [LARGE SCALE GENOMIC DNA]</scope>
    <source>
        <strain evidence="6 7">NBRC 110975</strain>
    </source>
</reference>
<feature type="domain" description="HTH tetR-type" evidence="5">
    <location>
        <begin position="16"/>
        <end position="77"/>
    </location>
</feature>
<keyword evidence="2 4" id="KW-0238">DNA-binding</keyword>
<keyword evidence="3" id="KW-0804">Transcription</keyword>
<dbReference type="PANTHER" id="PTHR30055:SF234">
    <property type="entry name" value="HTH-TYPE TRANSCRIPTIONAL REGULATOR BETI"/>
    <property type="match status" value="1"/>
</dbReference>
<dbReference type="InterPro" id="IPR050109">
    <property type="entry name" value="HTH-type_TetR-like_transc_reg"/>
</dbReference>
<dbReference type="InterPro" id="IPR001647">
    <property type="entry name" value="HTH_TetR"/>
</dbReference>
<keyword evidence="1" id="KW-0805">Transcription regulation</keyword>
<accession>A0ABS5Z5M0</accession>
<evidence type="ECO:0000256" key="4">
    <source>
        <dbReference type="PROSITE-ProRule" id="PRU00335"/>
    </source>
</evidence>
<proteinExistence type="predicted"/>
<comment type="caution">
    <text evidence="6">The sequence shown here is derived from an EMBL/GenBank/DDBJ whole genome shotgun (WGS) entry which is preliminary data.</text>
</comment>
<dbReference type="Proteomes" id="UP001519654">
    <property type="component" value="Unassembled WGS sequence"/>
</dbReference>
<protein>
    <submittedName>
        <fullName evidence="6">TetR/AcrR family transcriptional regulator</fullName>
    </submittedName>
</protein>
<dbReference type="EMBL" id="JAHKKG010000018">
    <property type="protein sequence ID" value="MBU2670233.1"/>
    <property type="molecule type" value="Genomic_DNA"/>
</dbReference>
<dbReference type="Pfam" id="PF13305">
    <property type="entry name" value="TetR_C_33"/>
    <property type="match status" value="1"/>
</dbReference>
<evidence type="ECO:0000259" key="5">
    <source>
        <dbReference type="PROSITE" id="PS50977"/>
    </source>
</evidence>
<dbReference type="PROSITE" id="PS50977">
    <property type="entry name" value="HTH_TETR_2"/>
    <property type="match status" value="1"/>
</dbReference>
<dbReference type="Pfam" id="PF00440">
    <property type="entry name" value="TetR_N"/>
    <property type="match status" value="1"/>
</dbReference>
<dbReference type="SUPFAM" id="SSF46689">
    <property type="entry name" value="Homeodomain-like"/>
    <property type="match status" value="1"/>
</dbReference>
<name>A0ABS5Z5M0_9ACTN</name>
<dbReference type="RefSeq" id="WP_215795457.1">
    <property type="nucleotide sequence ID" value="NZ_JAHKKG010000018.1"/>
</dbReference>
<dbReference type="InterPro" id="IPR025996">
    <property type="entry name" value="MT1864/Rv1816-like_C"/>
</dbReference>
<feature type="DNA-binding region" description="H-T-H motif" evidence="4">
    <location>
        <begin position="40"/>
        <end position="59"/>
    </location>
</feature>
<evidence type="ECO:0000256" key="3">
    <source>
        <dbReference type="ARBA" id="ARBA00023163"/>
    </source>
</evidence>
<dbReference type="Gene3D" id="1.10.357.10">
    <property type="entry name" value="Tetracycline Repressor, domain 2"/>
    <property type="match status" value="1"/>
</dbReference>
<evidence type="ECO:0000313" key="6">
    <source>
        <dbReference type="EMBL" id="MBU2670233.1"/>
    </source>
</evidence>
<organism evidence="6 7">
    <name type="scientific">Paractinoplanes bogorensis</name>
    <dbReference type="NCBI Taxonomy" id="1610840"/>
    <lineage>
        <taxon>Bacteria</taxon>
        <taxon>Bacillati</taxon>
        <taxon>Actinomycetota</taxon>
        <taxon>Actinomycetes</taxon>
        <taxon>Micromonosporales</taxon>
        <taxon>Micromonosporaceae</taxon>
        <taxon>Paractinoplanes</taxon>
    </lineage>
</organism>
<evidence type="ECO:0000256" key="1">
    <source>
        <dbReference type="ARBA" id="ARBA00023015"/>
    </source>
</evidence>
<evidence type="ECO:0000313" key="7">
    <source>
        <dbReference type="Proteomes" id="UP001519654"/>
    </source>
</evidence>
<gene>
    <name evidence="6" type="ORF">KOI35_42705</name>
</gene>
<keyword evidence="7" id="KW-1185">Reference proteome</keyword>
<evidence type="ECO:0000256" key="2">
    <source>
        <dbReference type="ARBA" id="ARBA00023125"/>
    </source>
</evidence>
<dbReference type="SUPFAM" id="SSF48498">
    <property type="entry name" value="Tetracyclin repressor-like, C-terminal domain"/>
    <property type="match status" value="1"/>
</dbReference>
<sequence>METTGARTRNRRGEGARLRDDILAAATAVLDETGDGQAVTLRAVARRAGISAPSIYPHFPDRDAILLALVRDAFAELTAQLRAAAPSLPAVCDAYLAFAAARPHRYRLMFGGVYDAAPAVHAGSLPAEEATALGRDALTVFVEAIDACVRSGRSTSTDPYADAIALWLGLHGLAHQRSVLSEFPWPADITDRLIHSLAHLEV</sequence>